<gene>
    <name evidence="6" type="primary">aqp-10</name>
    <name evidence="6" type="ORF">Tcan_09271</name>
</gene>
<dbReference type="GO" id="GO:0016020">
    <property type="term" value="C:membrane"/>
    <property type="evidence" value="ECO:0007669"/>
    <property type="project" value="UniProtKB-SubCell"/>
</dbReference>
<proteinExistence type="inferred from homology"/>
<dbReference type="GO" id="GO:0015267">
    <property type="term" value="F:channel activity"/>
    <property type="evidence" value="ECO:0007669"/>
    <property type="project" value="TreeGrafter"/>
</dbReference>
<evidence type="ECO:0000313" key="6">
    <source>
        <dbReference type="EMBL" id="KHN78654.1"/>
    </source>
</evidence>
<comment type="caution">
    <text evidence="6">The sequence shown here is derived from an EMBL/GenBank/DDBJ whole genome shotgun (WGS) entry which is preliminary data.</text>
</comment>
<evidence type="ECO:0000256" key="1">
    <source>
        <dbReference type="ARBA" id="ARBA00004141"/>
    </source>
</evidence>
<feature type="transmembrane region" description="Helical" evidence="5">
    <location>
        <begin position="6"/>
        <end position="25"/>
    </location>
</feature>
<keyword evidence="7" id="KW-1185">Reference proteome</keyword>
<dbReference type="Gene3D" id="1.20.1080.10">
    <property type="entry name" value="Glycerol uptake facilitator protein"/>
    <property type="match status" value="1"/>
</dbReference>
<feature type="transmembrane region" description="Helical" evidence="5">
    <location>
        <begin position="212"/>
        <end position="235"/>
    </location>
</feature>
<comment type="similarity">
    <text evidence="5">Belongs to the MIP/aquaporin (TC 1.A.8) family.</text>
</comment>
<dbReference type="OrthoDB" id="1580043at2759"/>
<evidence type="ECO:0000256" key="5">
    <source>
        <dbReference type="PIRNR" id="PIRNR017529"/>
    </source>
</evidence>
<dbReference type="AlphaFoldDB" id="A0A0B2VB09"/>
<accession>A0A0B2VB09</accession>
<feature type="transmembrane region" description="Helical" evidence="5">
    <location>
        <begin position="61"/>
        <end position="83"/>
    </location>
</feature>
<evidence type="ECO:0000313" key="7">
    <source>
        <dbReference type="Proteomes" id="UP000031036"/>
    </source>
</evidence>
<keyword evidence="4 5" id="KW-0472">Membrane</keyword>
<organism evidence="6 7">
    <name type="scientific">Toxocara canis</name>
    <name type="common">Canine roundworm</name>
    <dbReference type="NCBI Taxonomy" id="6265"/>
    <lineage>
        <taxon>Eukaryota</taxon>
        <taxon>Metazoa</taxon>
        <taxon>Ecdysozoa</taxon>
        <taxon>Nematoda</taxon>
        <taxon>Chromadorea</taxon>
        <taxon>Rhabditida</taxon>
        <taxon>Spirurina</taxon>
        <taxon>Ascaridomorpha</taxon>
        <taxon>Ascaridoidea</taxon>
        <taxon>Toxocaridae</taxon>
        <taxon>Toxocara</taxon>
    </lineage>
</organism>
<dbReference type="InterPro" id="IPR051883">
    <property type="entry name" value="AQP11/12_channel"/>
</dbReference>
<evidence type="ECO:0000256" key="3">
    <source>
        <dbReference type="ARBA" id="ARBA00022989"/>
    </source>
</evidence>
<dbReference type="PIRSF" id="PIRSF017529">
    <property type="entry name" value="Aquaporin_11/12"/>
    <property type="match status" value="1"/>
</dbReference>
<evidence type="ECO:0000256" key="4">
    <source>
        <dbReference type="ARBA" id="ARBA00023136"/>
    </source>
</evidence>
<dbReference type="SUPFAM" id="SSF81338">
    <property type="entry name" value="Aquaporin-like"/>
    <property type="match status" value="1"/>
</dbReference>
<feature type="transmembrane region" description="Helical" evidence="5">
    <location>
        <begin position="104"/>
        <end position="126"/>
    </location>
</feature>
<dbReference type="InterPro" id="IPR016697">
    <property type="entry name" value="Aquaporin_11/12"/>
</dbReference>
<feature type="transmembrane region" description="Helical" evidence="5">
    <location>
        <begin position="187"/>
        <end position="205"/>
    </location>
</feature>
<sequence>MRVWIASLFFYSFVFFVCEILRYIIIVYLTKRISSSFRSLLLEFVGTLQVCTPMFDVNLILSTYGLFGVFIEITVIELANCYFLRDAIAHPCPLITSATRKRSVARRAIIVFFTQMAAAYLSYFFARLFWKLRLNRKHVELLFSQHCEADLTVAITSGCLIEGFATFFGKAVECFASEQYTDSRAQALVNCIFAGFITTLGINFTGMYANPIVAWACTFNCEGITHVAHLIVYWLSPLVGWYFAEAVFGEDECILDDEQENEPKKID</sequence>
<name>A0A0B2VB09_TOXCA</name>
<protein>
    <recommendedName>
        <fullName evidence="5">Aquaporin</fullName>
    </recommendedName>
</protein>
<comment type="subcellular location">
    <subcellularLocation>
        <location evidence="1">Membrane</location>
        <topology evidence="1">Multi-pass membrane protein</topology>
    </subcellularLocation>
</comment>
<keyword evidence="2 5" id="KW-0812">Transmembrane</keyword>
<dbReference type="Proteomes" id="UP000031036">
    <property type="component" value="Unassembled WGS sequence"/>
</dbReference>
<evidence type="ECO:0000256" key="2">
    <source>
        <dbReference type="ARBA" id="ARBA00022692"/>
    </source>
</evidence>
<dbReference type="EMBL" id="JPKZ01002071">
    <property type="protein sequence ID" value="KHN78654.1"/>
    <property type="molecule type" value="Genomic_DNA"/>
</dbReference>
<dbReference type="PANTHER" id="PTHR21191:SF15">
    <property type="entry name" value="AQUAPORIN"/>
    <property type="match status" value="1"/>
</dbReference>
<dbReference type="InterPro" id="IPR023271">
    <property type="entry name" value="Aquaporin-like"/>
</dbReference>
<dbReference type="STRING" id="6265.A0A0B2VB09"/>
<dbReference type="OMA" id="MIKNLMA"/>
<dbReference type="GO" id="GO:0005737">
    <property type="term" value="C:cytoplasm"/>
    <property type="evidence" value="ECO:0007669"/>
    <property type="project" value="TreeGrafter"/>
</dbReference>
<dbReference type="PANTHER" id="PTHR21191">
    <property type="entry name" value="AQUAPORIN"/>
    <property type="match status" value="1"/>
</dbReference>
<keyword evidence="3 5" id="KW-1133">Transmembrane helix</keyword>
<reference evidence="6 7" key="1">
    <citation type="submission" date="2014-11" db="EMBL/GenBank/DDBJ databases">
        <title>Genetic blueprint of the zoonotic pathogen Toxocara canis.</title>
        <authorList>
            <person name="Zhu X.-Q."/>
            <person name="Korhonen P.K."/>
            <person name="Cai H."/>
            <person name="Young N.D."/>
            <person name="Nejsum P."/>
            <person name="von Samson-Himmelstjerna G."/>
            <person name="Boag P.R."/>
            <person name="Tan P."/>
            <person name="Li Q."/>
            <person name="Min J."/>
            <person name="Yang Y."/>
            <person name="Wang X."/>
            <person name="Fang X."/>
            <person name="Hall R.S."/>
            <person name="Hofmann A."/>
            <person name="Sternberg P.W."/>
            <person name="Jex A.R."/>
            <person name="Gasser R.B."/>
        </authorList>
    </citation>
    <scope>NUCLEOTIDE SEQUENCE [LARGE SCALE GENOMIC DNA]</scope>
    <source>
        <strain evidence="6">PN_DK_2014</strain>
    </source>
</reference>